<name>A0ABY3T2R7_9GAMM</name>
<dbReference type="SUPFAM" id="SSF103473">
    <property type="entry name" value="MFS general substrate transporter"/>
    <property type="match status" value="1"/>
</dbReference>
<feature type="transmembrane region" description="Helical" evidence="6">
    <location>
        <begin position="488"/>
        <end position="507"/>
    </location>
</feature>
<feature type="transmembrane region" description="Helical" evidence="6">
    <location>
        <begin position="241"/>
        <end position="261"/>
    </location>
</feature>
<dbReference type="InterPro" id="IPR004752">
    <property type="entry name" value="AmpG_permease/AT-1"/>
</dbReference>
<keyword evidence="5 6" id="KW-0472">Membrane</keyword>
<protein>
    <submittedName>
        <fullName evidence="7">MFS transporter</fullName>
    </submittedName>
</protein>
<feature type="transmembrane region" description="Helical" evidence="6">
    <location>
        <begin position="169"/>
        <end position="189"/>
    </location>
</feature>
<dbReference type="Gene3D" id="1.20.1250.20">
    <property type="entry name" value="MFS general substrate transporter like domains"/>
    <property type="match status" value="2"/>
</dbReference>
<comment type="subcellular location">
    <subcellularLocation>
        <location evidence="1">Membrane</location>
        <topology evidence="1">Multi-pass membrane protein</topology>
    </subcellularLocation>
</comment>
<dbReference type="RefSeq" id="WP_236500947.1">
    <property type="nucleotide sequence ID" value="NZ_CP091244.1"/>
</dbReference>
<keyword evidence="8" id="KW-1185">Reference proteome</keyword>
<keyword evidence="2" id="KW-0813">Transport</keyword>
<feature type="transmembrane region" description="Helical" evidence="6">
    <location>
        <begin position="395"/>
        <end position="415"/>
    </location>
</feature>
<feature type="transmembrane region" description="Helical" evidence="6">
    <location>
        <begin position="96"/>
        <end position="115"/>
    </location>
</feature>
<dbReference type="PANTHER" id="PTHR12778:SF10">
    <property type="entry name" value="MAJOR FACILITATOR SUPERFAMILY DOMAIN-CONTAINING PROTEIN 3"/>
    <property type="match status" value="1"/>
</dbReference>
<feature type="transmembrane region" description="Helical" evidence="6">
    <location>
        <begin position="127"/>
        <end position="148"/>
    </location>
</feature>
<feature type="transmembrane region" description="Helical" evidence="6">
    <location>
        <begin position="451"/>
        <end position="468"/>
    </location>
</feature>
<dbReference type="InterPro" id="IPR011701">
    <property type="entry name" value="MFS"/>
</dbReference>
<dbReference type="EMBL" id="CP091244">
    <property type="protein sequence ID" value="UJS25645.1"/>
    <property type="molecule type" value="Genomic_DNA"/>
</dbReference>
<evidence type="ECO:0000256" key="6">
    <source>
        <dbReference type="SAM" id="Phobius"/>
    </source>
</evidence>
<feature type="transmembrane region" description="Helical" evidence="6">
    <location>
        <begin position="201"/>
        <end position="220"/>
    </location>
</feature>
<evidence type="ECO:0000256" key="5">
    <source>
        <dbReference type="ARBA" id="ARBA00023136"/>
    </source>
</evidence>
<feature type="transmembrane region" description="Helical" evidence="6">
    <location>
        <begin position="281"/>
        <end position="304"/>
    </location>
</feature>
<feature type="transmembrane region" description="Helical" evidence="6">
    <location>
        <begin position="324"/>
        <end position="342"/>
    </location>
</feature>
<gene>
    <name evidence="7" type="ORF">L2Y54_06280</name>
</gene>
<proteinExistence type="predicted"/>
<keyword evidence="3 6" id="KW-0812">Transmembrane</keyword>
<evidence type="ECO:0000313" key="8">
    <source>
        <dbReference type="Proteomes" id="UP001054801"/>
    </source>
</evidence>
<accession>A0ABY3T2R7</accession>
<dbReference type="PANTHER" id="PTHR12778">
    <property type="entry name" value="SOLUTE CARRIER FAMILY 33 ACETYL-COA TRANSPORTER -RELATED"/>
    <property type="match status" value="1"/>
</dbReference>
<organism evidence="7 8">
    <name type="scientific">Thiothrix winogradskyi</name>
    <dbReference type="NCBI Taxonomy" id="96472"/>
    <lineage>
        <taxon>Bacteria</taxon>
        <taxon>Pseudomonadati</taxon>
        <taxon>Pseudomonadota</taxon>
        <taxon>Gammaproteobacteria</taxon>
        <taxon>Thiotrichales</taxon>
        <taxon>Thiotrichaceae</taxon>
        <taxon>Thiothrix</taxon>
    </lineage>
</organism>
<dbReference type="InterPro" id="IPR036259">
    <property type="entry name" value="MFS_trans_sf"/>
</dbReference>
<feature type="transmembrane region" description="Helical" evidence="6">
    <location>
        <begin position="24"/>
        <end position="49"/>
    </location>
</feature>
<dbReference type="NCBIfam" id="TIGR00901">
    <property type="entry name" value="2A0125"/>
    <property type="match status" value="1"/>
</dbReference>
<dbReference type="Pfam" id="PF07690">
    <property type="entry name" value="MFS_1"/>
    <property type="match status" value="1"/>
</dbReference>
<evidence type="ECO:0000256" key="2">
    <source>
        <dbReference type="ARBA" id="ARBA00022448"/>
    </source>
</evidence>
<evidence type="ECO:0000256" key="3">
    <source>
        <dbReference type="ARBA" id="ARBA00022692"/>
    </source>
</evidence>
<evidence type="ECO:0000256" key="4">
    <source>
        <dbReference type="ARBA" id="ARBA00022989"/>
    </source>
</evidence>
<evidence type="ECO:0000313" key="7">
    <source>
        <dbReference type="EMBL" id="UJS25645.1"/>
    </source>
</evidence>
<feature type="transmembrane region" description="Helical" evidence="6">
    <location>
        <begin position="421"/>
        <end position="444"/>
    </location>
</feature>
<keyword evidence="4 6" id="KW-1133">Transmembrane helix</keyword>
<evidence type="ECO:0000256" key="1">
    <source>
        <dbReference type="ARBA" id="ARBA00004141"/>
    </source>
</evidence>
<feature type="transmembrane region" description="Helical" evidence="6">
    <location>
        <begin position="364"/>
        <end position="388"/>
    </location>
</feature>
<sequence length="513" mass="55971">MTDSSLAKPLSWAEALQAFLHPRVITMLFLGFSAGIPILLIFSSLSLWLGEAGVERKAVTFFSWAALGYSFKFVWAPLIDKLPLPFLTAWLGKRRAWLLVAQALIIVAIVLMGNIDPALGQDHLVLMAWAAVLLGFSSATQDIVIDAYRIEAAETRLQAMMSSTYIAGYRLGMIVAGAGALFLASWLGSEKEHYVYAAWQWTYWAMAATMLVGVVTTLVIPEPEQKQVDRYHYAALDYLRLVLVFAAAVSVFVLVFAYTKGTFGEWQAVVDDAFAGFGLEALHLLMALLMAVLMGWLLVALGAVNRAMARDTWFSPIVDFFRRYGVRTALLLLALIGLYRITDIVPGVISNVFYQDLGFSKPEIATAVKTFGVVVSIAGGFMGGLFATRYGVMRTLMLGAILTAFTNLVFVWLAYVGHDVTVMYIAVTADNLAAGFASAAFVAFLSSLTSVSFTAVQYAIFSSLMTLLPKTIGGYSGTIVDNIGYPGFFTFTTLIGIPVLWLVWAAGKHLKVE</sequence>
<dbReference type="Proteomes" id="UP001054801">
    <property type="component" value="Chromosome"/>
</dbReference>
<reference evidence="7" key="1">
    <citation type="journal article" date="2022" name="Microorganisms">
        <title>Two New Species of Filamentous Sulfur Bacteria of the Genus Thiothrix, Thiothrix winogradskyi sp. nov. and 'Candidatus Thiothrix sulfatifontis' sp. nov.</title>
        <authorList>
            <person name="Ravin N.V."/>
            <person name="Rossetti S."/>
            <person name="Beletsky A.V."/>
            <person name="Kadnikov V.V."/>
            <person name="Rudenko T.S."/>
            <person name="Smolyakov D.D."/>
            <person name="Moskvitina M.I."/>
            <person name="Gureeva M.V."/>
            <person name="Mardanov A.V."/>
            <person name="Grabovich M.Y."/>
        </authorList>
    </citation>
    <scope>NUCLEOTIDE SEQUENCE</scope>
    <source>
        <strain evidence="7">CT3</strain>
    </source>
</reference>